<evidence type="ECO:0000256" key="2">
    <source>
        <dbReference type="ARBA" id="ARBA00022676"/>
    </source>
</evidence>
<dbReference type="Proteomes" id="UP000783686">
    <property type="component" value="Unassembled WGS sequence"/>
</dbReference>
<keyword evidence="7" id="KW-1185">Reference proteome</keyword>
<keyword evidence="3" id="KW-0808">Transferase</keyword>
<evidence type="ECO:0000256" key="4">
    <source>
        <dbReference type="ARBA" id="ARBA00023136"/>
    </source>
</evidence>
<name>A0A811KFA6_9BILA</name>
<keyword evidence="5" id="KW-0325">Glycoprotein</keyword>
<dbReference type="PANTHER" id="PTHR46671:SF7">
    <property type="entry name" value="CORE-2_I-BRANCHING ENZYME"/>
    <property type="match status" value="1"/>
</dbReference>
<gene>
    <name evidence="6" type="ORF">BOKJ2_LOCUS5133</name>
</gene>
<dbReference type="GO" id="GO:0016757">
    <property type="term" value="F:glycosyltransferase activity"/>
    <property type="evidence" value="ECO:0007669"/>
    <property type="project" value="UniProtKB-KW"/>
</dbReference>
<accession>A0A811KFA6</accession>
<evidence type="ECO:0000256" key="3">
    <source>
        <dbReference type="ARBA" id="ARBA00022679"/>
    </source>
</evidence>
<dbReference type="InterPro" id="IPR003406">
    <property type="entry name" value="Glyco_trans_14"/>
</dbReference>
<comment type="subcellular location">
    <subcellularLocation>
        <location evidence="1">Membrane</location>
        <topology evidence="1">Single-pass type II membrane protein</topology>
    </subcellularLocation>
</comment>
<dbReference type="OrthoDB" id="2019572at2759"/>
<dbReference type="EMBL" id="CAJFCW020000003">
    <property type="protein sequence ID" value="CAG9101030.1"/>
    <property type="molecule type" value="Genomic_DNA"/>
</dbReference>
<dbReference type="AlphaFoldDB" id="A0A811KFA6"/>
<dbReference type="Pfam" id="PF02485">
    <property type="entry name" value="Branch"/>
    <property type="match status" value="1"/>
</dbReference>
<dbReference type="GO" id="GO:0016020">
    <property type="term" value="C:membrane"/>
    <property type="evidence" value="ECO:0007669"/>
    <property type="project" value="UniProtKB-SubCell"/>
</dbReference>
<proteinExistence type="predicted"/>
<organism evidence="6 7">
    <name type="scientific">Bursaphelenchus okinawaensis</name>
    <dbReference type="NCBI Taxonomy" id="465554"/>
    <lineage>
        <taxon>Eukaryota</taxon>
        <taxon>Metazoa</taxon>
        <taxon>Ecdysozoa</taxon>
        <taxon>Nematoda</taxon>
        <taxon>Chromadorea</taxon>
        <taxon>Rhabditida</taxon>
        <taxon>Tylenchina</taxon>
        <taxon>Tylenchomorpha</taxon>
        <taxon>Aphelenchoidea</taxon>
        <taxon>Aphelenchoididae</taxon>
        <taxon>Bursaphelenchus</taxon>
    </lineage>
</organism>
<protein>
    <submittedName>
        <fullName evidence="6">Uncharacterized protein</fullName>
    </submittedName>
</protein>
<evidence type="ECO:0000256" key="1">
    <source>
        <dbReference type="ARBA" id="ARBA00004606"/>
    </source>
</evidence>
<evidence type="ECO:0000313" key="6">
    <source>
        <dbReference type="EMBL" id="CAD5213519.1"/>
    </source>
</evidence>
<sequence length="376" mass="43604">MANYKKIGIPDPPNLEMTCQAIKARQTFSYIIYPEEAHFPIAFVKVVYTNYLTLESELATNFNPNNIYMFVMDKKAPKMFQYRMRQLSNCFVNVLVSEKTFDLKSSGYNIVLAQYHCLKLLLEHKWKYVVILENDDIMIKTNQEVVKILHAFNGTNDVGTVNLGHLHVSRKMFALMTDWSLKSLGIHPTLPEAYQNQSLVISKSISQATLSFEAVYHMFNVLNLTTFLDTVNGHNFEHELATSTLNANEILGIPGGFTTKCLFENPFGATTRFSKWSFDPKVRKHCLSGNIRHGICILGMWDMEFLTQLNTFTVNKMLQNFDFGGIECWHEYIWNRQHVTREIDLDMAFYENLPEVRWNRLKSAGKLKEFTCKTYF</sequence>
<reference evidence="6" key="1">
    <citation type="submission" date="2020-09" db="EMBL/GenBank/DDBJ databases">
        <authorList>
            <person name="Kikuchi T."/>
        </authorList>
    </citation>
    <scope>NUCLEOTIDE SEQUENCE</scope>
    <source>
        <strain evidence="6">SH1</strain>
    </source>
</reference>
<dbReference type="Proteomes" id="UP000614601">
    <property type="component" value="Unassembled WGS sequence"/>
</dbReference>
<evidence type="ECO:0000313" key="7">
    <source>
        <dbReference type="Proteomes" id="UP000614601"/>
    </source>
</evidence>
<dbReference type="EMBL" id="CAJFDH010000003">
    <property type="protein sequence ID" value="CAD5213519.1"/>
    <property type="molecule type" value="Genomic_DNA"/>
</dbReference>
<comment type="caution">
    <text evidence="6">The sequence shown here is derived from an EMBL/GenBank/DDBJ whole genome shotgun (WGS) entry which is preliminary data.</text>
</comment>
<keyword evidence="2" id="KW-0328">Glycosyltransferase</keyword>
<keyword evidence="4" id="KW-0472">Membrane</keyword>
<evidence type="ECO:0000256" key="5">
    <source>
        <dbReference type="ARBA" id="ARBA00023180"/>
    </source>
</evidence>
<dbReference type="PANTHER" id="PTHR46671">
    <property type="entry name" value="PROTEIN CBG11221"/>
    <property type="match status" value="1"/>
</dbReference>